<keyword evidence="4" id="KW-1185">Reference proteome</keyword>
<dbReference type="EMBL" id="VFPU01000001">
    <property type="protein sequence ID" value="TQM96353.1"/>
    <property type="molecule type" value="Genomic_DNA"/>
</dbReference>
<evidence type="ECO:0000313" key="4">
    <source>
        <dbReference type="Proteomes" id="UP000315133"/>
    </source>
</evidence>
<organism evidence="3 4">
    <name type="scientific">Ornithinimicrobium humiphilum</name>
    <dbReference type="NCBI Taxonomy" id="125288"/>
    <lineage>
        <taxon>Bacteria</taxon>
        <taxon>Bacillati</taxon>
        <taxon>Actinomycetota</taxon>
        <taxon>Actinomycetes</taxon>
        <taxon>Micrococcales</taxon>
        <taxon>Ornithinimicrobiaceae</taxon>
        <taxon>Ornithinimicrobium</taxon>
    </lineage>
</organism>
<keyword evidence="2" id="KW-0812">Transmembrane</keyword>
<keyword evidence="2" id="KW-0472">Membrane</keyword>
<dbReference type="RefSeq" id="WP_141817986.1">
    <property type="nucleotide sequence ID" value="NZ_BAAAIL010000003.1"/>
</dbReference>
<gene>
    <name evidence="3" type="ORF">FB476_1219</name>
</gene>
<dbReference type="Proteomes" id="UP000315133">
    <property type="component" value="Unassembled WGS sequence"/>
</dbReference>
<proteinExistence type="predicted"/>
<keyword evidence="2" id="KW-1133">Transmembrane helix</keyword>
<name>A0A543KMP8_9MICO</name>
<protein>
    <submittedName>
        <fullName evidence="3">Uncharacterized protein</fullName>
    </submittedName>
</protein>
<accession>A0A543KMP8</accession>
<feature type="transmembrane region" description="Helical" evidence="2">
    <location>
        <begin position="35"/>
        <end position="57"/>
    </location>
</feature>
<evidence type="ECO:0000256" key="1">
    <source>
        <dbReference type="SAM" id="MobiDB-lite"/>
    </source>
</evidence>
<evidence type="ECO:0000256" key="2">
    <source>
        <dbReference type="SAM" id="Phobius"/>
    </source>
</evidence>
<comment type="caution">
    <text evidence="3">The sequence shown here is derived from an EMBL/GenBank/DDBJ whole genome shotgun (WGS) entry which is preliminary data.</text>
</comment>
<sequence>MTQHPEHHQNDAQDPQQHDEQPGNQLPKETSFTRWLPIFGPAAIVLVALLIMLVMWLPQ</sequence>
<reference evidence="3 4" key="1">
    <citation type="submission" date="2019-06" db="EMBL/GenBank/DDBJ databases">
        <title>Sequencing the genomes of 1000 actinobacteria strains.</title>
        <authorList>
            <person name="Klenk H.-P."/>
        </authorList>
    </citation>
    <scope>NUCLEOTIDE SEQUENCE [LARGE SCALE GENOMIC DNA]</scope>
    <source>
        <strain evidence="3 4">DSM 12362</strain>
    </source>
</reference>
<evidence type="ECO:0000313" key="3">
    <source>
        <dbReference type="EMBL" id="TQM96353.1"/>
    </source>
</evidence>
<feature type="compositionally biased region" description="Basic and acidic residues" evidence="1">
    <location>
        <begin position="1"/>
        <end position="21"/>
    </location>
</feature>
<dbReference type="AlphaFoldDB" id="A0A543KMP8"/>
<feature type="region of interest" description="Disordered" evidence="1">
    <location>
        <begin position="1"/>
        <end position="29"/>
    </location>
</feature>